<proteinExistence type="predicted"/>
<evidence type="ECO:0000313" key="2">
    <source>
        <dbReference type="Proteomes" id="UP001205998"/>
    </source>
</evidence>
<dbReference type="AlphaFoldDB" id="A0AAD5A2E5"/>
<comment type="caution">
    <text evidence="1">The sequence shown here is derived from an EMBL/GenBank/DDBJ whole genome shotgun (WGS) entry which is preliminary data.</text>
</comment>
<organism evidence="1 2">
    <name type="scientific">Silurus asotus</name>
    <name type="common">Amur catfish</name>
    <name type="synonym">Parasilurus asotus</name>
    <dbReference type="NCBI Taxonomy" id="30991"/>
    <lineage>
        <taxon>Eukaryota</taxon>
        <taxon>Metazoa</taxon>
        <taxon>Chordata</taxon>
        <taxon>Craniata</taxon>
        <taxon>Vertebrata</taxon>
        <taxon>Euteleostomi</taxon>
        <taxon>Actinopterygii</taxon>
        <taxon>Neopterygii</taxon>
        <taxon>Teleostei</taxon>
        <taxon>Ostariophysi</taxon>
        <taxon>Siluriformes</taxon>
        <taxon>Siluridae</taxon>
        <taxon>Silurus</taxon>
    </lineage>
</organism>
<dbReference type="PANTHER" id="PTHR31025">
    <property type="entry name" value="SI:CH211-196P9.1-RELATED"/>
    <property type="match status" value="1"/>
</dbReference>
<gene>
    <name evidence="1" type="ORF">C0J50_12272</name>
</gene>
<dbReference type="PANTHER" id="PTHR31025:SF27">
    <property type="entry name" value="SI:CH211-193K19.2-RELATED"/>
    <property type="match status" value="1"/>
</dbReference>
<accession>A0AAD5A2E5</accession>
<reference evidence="1" key="1">
    <citation type="submission" date="2018-07" db="EMBL/GenBank/DDBJ databases">
        <title>Comparative genomics of catfishes provides insights into carnivory and benthic adaptation.</title>
        <authorList>
            <person name="Zhang Y."/>
            <person name="Wang D."/>
            <person name="Peng Z."/>
            <person name="Zheng S."/>
            <person name="Shao F."/>
            <person name="Tao W."/>
        </authorList>
    </citation>
    <scope>NUCLEOTIDE SEQUENCE</scope>
    <source>
        <strain evidence="1">Chongqing</strain>
    </source>
</reference>
<protein>
    <submittedName>
        <fullName evidence="1">Sterile alpha motif domain-containing protein 3-like</fullName>
    </submittedName>
</protein>
<feature type="non-terminal residue" evidence="1">
    <location>
        <position position="100"/>
    </location>
</feature>
<dbReference type="EMBL" id="MU583426">
    <property type="protein sequence ID" value="KAI5608225.1"/>
    <property type="molecule type" value="Genomic_DNA"/>
</dbReference>
<feature type="non-terminal residue" evidence="1">
    <location>
        <position position="1"/>
    </location>
</feature>
<keyword evidence="2" id="KW-1185">Reference proteome</keyword>
<dbReference type="Proteomes" id="UP001205998">
    <property type="component" value="Unassembled WGS sequence"/>
</dbReference>
<evidence type="ECO:0000313" key="1">
    <source>
        <dbReference type="EMBL" id="KAI5608225.1"/>
    </source>
</evidence>
<name>A0AAD5A2E5_SILAS</name>
<sequence>DAEHDVVATSMHNTTLGNYDLVHEGADATDPYEDVGINHKGIQIFRNLNNVANACSVILGLIYALNLAYPQDLRYTFEVFQKLFMELNANKHSNKVQVLK</sequence>